<dbReference type="EMBL" id="JBICCN010000118">
    <property type="protein sequence ID" value="KAL3092475.1"/>
    <property type="molecule type" value="Genomic_DNA"/>
</dbReference>
<feature type="region of interest" description="Disordered" evidence="1">
    <location>
        <begin position="158"/>
        <end position="177"/>
    </location>
</feature>
<feature type="compositionally biased region" description="Low complexity" evidence="1">
    <location>
        <begin position="96"/>
        <end position="114"/>
    </location>
</feature>
<feature type="compositionally biased region" description="Basic and acidic residues" evidence="1">
    <location>
        <begin position="78"/>
        <end position="94"/>
    </location>
</feature>
<feature type="compositionally biased region" description="Polar residues" evidence="1">
    <location>
        <begin position="158"/>
        <end position="168"/>
    </location>
</feature>
<dbReference type="InterPro" id="IPR023398">
    <property type="entry name" value="TIF_eIF4e-like"/>
</dbReference>
<keyword evidence="3" id="KW-1185">Reference proteome</keyword>
<evidence type="ECO:0000256" key="1">
    <source>
        <dbReference type="SAM" id="MobiDB-lite"/>
    </source>
</evidence>
<feature type="region of interest" description="Disordered" evidence="1">
    <location>
        <begin position="21"/>
        <end position="52"/>
    </location>
</feature>
<sequence>MRRQDRIDKCEFAKFRQINEAEKSESSINLRPEYLRKSSQKKSAEECHNAEKAIQTQKADQFFVLKSSANAIGQPTDGESRMESREGSFSRKYSEVVASAHPGSSPSSSRSPVSNVYVAPHLREKQEKKMPKTPNTKAAENLPAEGNRRCSGGNYVPVSSITHPNNRSKPYINTDKKPSEEKQMPFLYAENATQIRAHQNYSTEESGKWMMFFEKGRELDDHWDMAKRLYSEGKLDGITSMKVSTAFDNPRASNNRKGTRATGMKKNHLYSIKPSLTAAAGGPNVGESSSTAKE</sequence>
<comment type="caution">
    <text evidence="2">The sequence shown here is derived from an EMBL/GenBank/DDBJ whole genome shotgun (WGS) entry which is preliminary data.</text>
</comment>
<feature type="compositionally biased region" description="Basic and acidic residues" evidence="1">
    <location>
        <begin position="121"/>
        <end position="130"/>
    </location>
</feature>
<feature type="compositionally biased region" description="Basic and acidic residues" evidence="1">
    <location>
        <begin position="42"/>
        <end position="51"/>
    </location>
</feature>
<reference evidence="2 3" key="1">
    <citation type="submission" date="2024-10" db="EMBL/GenBank/DDBJ databases">
        <authorList>
            <person name="Kim D."/>
        </authorList>
    </citation>
    <scope>NUCLEOTIDE SEQUENCE [LARGE SCALE GENOMIC DNA]</scope>
    <source>
        <strain evidence="2">Taebaek</strain>
    </source>
</reference>
<organism evidence="2 3">
    <name type="scientific">Heterodera schachtii</name>
    <name type="common">Sugarbeet cyst nematode worm</name>
    <name type="synonym">Tylenchus schachtii</name>
    <dbReference type="NCBI Taxonomy" id="97005"/>
    <lineage>
        <taxon>Eukaryota</taxon>
        <taxon>Metazoa</taxon>
        <taxon>Ecdysozoa</taxon>
        <taxon>Nematoda</taxon>
        <taxon>Chromadorea</taxon>
        <taxon>Rhabditida</taxon>
        <taxon>Tylenchina</taxon>
        <taxon>Tylenchomorpha</taxon>
        <taxon>Tylenchoidea</taxon>
        <taxon>Heteroderidae</taxon>
        <taxon>Heteroderinae</taxon>
        <taxon>Heterodera</taxon>
    </lineage>
</organism>
<name>A0ABD2JPD1_HETSC</name>
<protein>
    <submittedName>
        <fullName evidence="2">Uncharacterized protein</fullName>
    </submittedName>
</protein>
<evidence type="ECO:0000313" key="2">
    <source>
        <dbReference type="EMBL" id="KAL3092475.1"/>
    </source>
</evidence>
<dbReference type="AlphaFoldDB" id="A0ABD2JPD1"/>
<feature type="compositionally biased region" description="Basic residues" evidence="1">
    <location>
        <begin position="257"/>
        <end position="268"/>
    </location>
</feature>
<feature type="region of interest" description="Disordered" evidence="1">
    <location>
        <begin position="246"/>
        <end position="294"/>
    </location>
</feature>
<dbReference type="Proteomes" id="UP001620645">
    <property type="component" value="Unassembled WGS sequence"/>
</dbReference>
<dbReference type="SUPFAM" id="SSF55418">
    <property type="entry name" value="eIF4e-like"/>
    <property type="match status" value="1"/>
</dbReference>
<feature type="compositionally biased region" description="Polar residues" evidence="1">
    <location>
        <begin position="246"/>
        <end position="256"/>
    </location>
</feature>
<proteinExistence type="predicted"/>
<accession>A0ABD2JPD1</accession>
<feature type="region of interest" description="Disordered" evidence="1">
    <location>
        <begin position="70"/>
        <end position="150"/>
    </location>
</feature>
<evidence type="ECO:0000313" key="3">
    <source>
        <dbReference type="Proteomes" id="UP001620645"/>
    </source>
</evidence>
<dbReference type="Gene3D" id="3.30.760.10">
    <property type="entry name" value="RNA Cap, Translation Initiation Factor Eif4e"/>
    <property type="match status" value="1"/>
</dbReference>
<gene>
    <name evidence="2" type="ORF">niasHS_007684</name>
</gene>